<dbReference type="RefSeq" id="WP_354701481.1">
    <property type="nucleotide sequence ID" value="NZ_CP114014.1"/>
</dbReference>
<evidence type="ECO:0000256" key="1">
    <source>
        <dbReference type="ARBA" id="ARBA00022679"/>
    </source>
</evidence>
<sequence>MTTFAILPVKHFAGGKTRLADDLGTGTRRALVEAMVTDVLIALRRAEKIDQTLVVTGEAAMEAIAHGYDASTVMDPDDAGHSEAALLGIAEALERGARRVLLVPGDCPALDPKEVDALLTRAPAPTPEVVVIPDRHGEGTNGLVLTPPDIIVPSFGPGSYARHVDAARAAGAVCRTEELPSLVLDVDTIHDLAALREALGGGHGNAAHTRGMLNRLARR</sequence>
<proteinExistence type="inferred from homology"/>
<dbReference type="GO" id="GO:0043814">
    <property type="term" value="F:phospholactate guanylyltransferase activity"/>
    <property type="evidence" value="ECO:0007669"/>
    <property type="project" value="InterPro"/>
</dbReference>
<dbReference type="GO" id="GO:0005525">
    <property type="term" value="F:GTP binding"/>
    <property type="evidence" value="ECO:0007669"/>
    <property type="project" value="UniProtKB-KW"/>
</dbReference>
<dbReference type="InterPro" id="IPR029044">
    <property type="entry name" value="Nucleotide-diphossugar_trans"/>
</dbReference>
<dbReference type="PANTHER" id="PTHR40392">
    <property type="entry name" value="2-PHOSPHO-L-LACTATE GUANYLYLTRANSFERASE"/>
    <property type="match status" value="1"/>
</dbReference>
<dbReference type="EC" id="2.7.7.105" evidence="5"/>
<accession>A0AAU7AUD8</accession>
<dbReference type="HAMAP" id="MF_02114">
    <property type="entry name" value="CofC"/>
    <property type="match status" value="1"/>
</dbReference>
<dbReference type="KEGG" id="parq:DSM112329_01797"/>
<evidence type="ECO:0000256" key="5">
    <source>
        <dbReference type="HAMAP-Rule" id="MF_02114"/>
    </source>
</evidence>
<evidence type="ECO:0000256" key="2">
    <source>
        <dbReference type="ARBA" id="ARBA00022695"/>
    </source>
</evidence>
<evidence type="ECO:0000313" key="6">
    <source>
        <dbReference type="EMBL" id="XAY04959.1"/>
    </source>
</evidence>
<organism evidence="6">
    <name type="scientific">Paraconexibacter sp. AEG42_29</name>
    <dbReference type="NCBI Taxonomy" id="2997339"/>
    <lineage>
        <taxon>Bacteria</taxon>
        <taxon>Bacillati</taxon>
        <taxon>Actinomycetota</taxon>
        <taxon>Thermoleophilia</taxon>
        <taxon>Solirubrobacterales</taxon>
        <taxon>Paraconexibacteraceae</taxon>
        <taxon>Paraconexibacter</taxon>
    </lineage>
</organism>
<keyword evidence="2 5" id="KW-0548">Nucleotidyltransferase</keyword>
<feature type="binding site" evidence="5">
    <location>
        <position position="140"/>
    </location>
    <ligand>
        <name>phosphoenolpyruvate</name>
        <dbReference type="ChEBI" id="CHEBI:58702"/>
    </ligand>
</feature>
<comment type="pathway">
    <text evidence="5">Cofactor biosynthesis; coenzyme F420 biosynthesis.</text>
</comment>
<dbReference type="Pfam" id="PF01983">
    <property type="entry name" value="CofC"/>
    <property type="match status" value="1"/>
</dbReference>
<feature type="binding site" evidence="5">
    <location>
        <position position="159"/>
    </location>
    <ligand>
        <name>phosphoenolpyruvate</name>
        <dbReference type="ChEBI" id="CHEBI:58702"/>
    </ligand>
</feature>
<comment type="similarity">
    <text evidence="5">Belongs to the CofC family.</text>
</comment>
<dbReference type="PANTHER" id="PTHR40392:SF1">
    <property type="entry name" value="2-PHOSPHO-L-LACTATE GUANYLYLTRANSFERASE"/>
    <property type="match status" value="1"/>
</dbReference>
<gene>
    <name evidence="5 6" type="primary">fbiD</name>
    <name evidence="6" type="ORF">DSM112329_01797</name>
</gene>
<comment type="function">
    <text evidence="5">Guanylyltransferase that catalyzes the activation of phosphoenolpyruvate (PEP) as enolpyruvoyl-2-diphospho-5'-guanosine, via the condensation of PEP with GTP. It is involved in the biosynthesis of coenzyme F420, a hydride carrier cofactor.</text>
</comment>
<reference evidence="6" key="1">
    <citation type="submission" date="2022-12" db="EMBL/GenBank/DDBJ databases">
        <title>Paraconexibacter alkalitolerans sp. nov. and Baekduia alba sp. nov., isolated from soil and emended description of the genera Paraconexibacter (Chun et al., 2020) and Baekduia (An et al., 2020).</title>
        <authorList>
            <person name="Vieira S."/>
            <person name="Huber K.J."/>
            <person name="Geppert A."/>
            <person name="Wolf J."/>
            <person name="Neumann-Schaal M."/>
            <person name="Muesken M."/>
            <person name="Overmann J."/>
        </authorList>
    </citation>
    <scope>NUCLEOTIDE SEQUENCE</scope>
    <source>
        <strain evidence="6">AEG42_29</strain>
    </source>
</reference>
<dbReference type="NCBIfam" id="TIGR03552">
    <property type="entry name" value="F420_cofC"/>
    <property type="match status" value="1"/>
</dbReference>
<dbReference type="Gene3D" id="3.90.550.10">
    <property type="entry name" value="Spore Coat Polysaccharide Biosynthesis Protein SpsA, Chain A"/>
    <property type="match status" value="1"/>
</dbReference>
<feature type="binding site" evidence="5">
    <location>
        <position position="156"/>
    </location>
    <ligand>
        <name>phosphoenolpyruvate</name>
        <dbReference type="ChEBI" id="CHEBI:58702"/>
    </ligand>
</feature>
<keyword evidence="1 5" id="KW-0808">Transferase</keyword>
<evidence type="ECO:0000256" key="3">
    <source>
        <dbReference type="ARBA" id="ARBA00022741"/>
    </source>
</evidence>
<dbReference type="GO" id="GO:0052645">
    <property type="term" value="P:F420-0 metabolic process"/>
    <property type="evidence" value="ECO:0007669"/>
    <property type="project" value="UniProtKB-UniRule"/>
</dbReference>
<name>A0AAU7AUD8_9ACTN</name>
<keyword evidence="3 5" id="KW-0547">Nucleotide-binding</keyword>
<protein>
    <recommendedName>
        <fullName evidence="5">Phosphoenolpyruvate guanylyltransferase</fullName>
        <shortName evidence="5">PEP guanylyltransferase</shortName>
        <ecNumber evidence="5">2.7.7.105</ecNumber>
    </recommendedName>
</protein>
<dbReference type="AlphaFoldDB" id="A0AAU7AUD8"/>
<dbReference type="EMBL" id="CP114014">
    <property type="protein sequence ID" value="XAY04959.1"/>
    <property type="molecule type" value="Genomic_DNA"/>
</dbReference>
<keyword evidence="4 5" id="KW-0342">GTP-binding</keyword>
<dbReference type="InterPro" id="IPR002835">
    <property type="entry name" value="CofC"/>
</dbReference>
<dbReference type="SUPFAM" id="SSF53448">
    <property type="entry name" value="Nucleotide-diphospho-sugar transferases"/>
    <property type="match status" value="1"/>
</dbReference>
<comment type="catalytic activity">
    <reaction evidence="5">
        <text>phosphoenolpyruvate + GTP + H(+) = enolpyruvoyl-2-diphospho-5'-guanosine + diphosphate</text>
        <dbReference type="Rhea" id="RHEA:30519"/>
        <dbReference type="ChEBI" id="CHEBI:15378"/>
        <dbReference type="ChEBI" id="CHEBI:33019"/>
        <dbReference type="ChEBI" id="CHEBI:37565"/>
        <dbReference type="ChEBI" id="CHEBI:58702"/>
        <dbReference type="ChEBI" id="CHEBI:143701"/>
        <dbReference type="EC" id="2.7.7.105"/>
    </reaction>
</comment>
<evidence type="ECO:0000256" key="4">
    <source>
        <dbReference type="ARBA" id="ARBA00023134"/>
    </source>
</evidence>